<organism evidence="1">
    <name type="scientific">Utricularia reniformis</name>
    <dbReference type="NCBI Taxonomy" id="192314"/>
    <lineage>
        <taxon>Eukaryota</taxon>
        <taxon>Viridiplantae</taxon>
        <taxon>Streptophyta</taxon>
        <taxon>Embryophyta</taxon>
        <taxon>Tracheophyta</taxon>
        <taxon>Spermatophyta</taxon>
        <taxon>Magnoliopsida</taxon>
        <taxon>eudicotyledons</taxon>
        <taxon>Gunneridae</taxon>
        <taxon>Pentapetalae</taxon>
        <taxon>asterids</taxon>
        <taxon>lamiids</taxon>
        <taxon>Lamiales</taxon>
        <taxon>Lentibulariaceae</taxon>
        <taxon>Utricularia</taxon>
    </lineage>
</organism>
<dbReference type="AlphaFoldDB" id="A0A1Y0AZC7"/>
<proteinExistence type="predicted"/>
<gene>
    <name evidence="1" type="ORF">AEK19_MT0215</name>
</gene>
<keyword evidence="1" id="KW-0496">Mitochondrion</keyword>
<geneLocation type="mitochondrion" evidence="1"/>
<sequence length="92" mass="10286">MGCSVYLRPIYGGREGSIGTISYFTPRLNLLLLATLGFSLAERTLLTWMSMIEKQPFVTIPSLVTGSGSFLAIQVPEWEVKSQQKRRALSLY</sequence>
<protein>
    <submittedName>
        <fullName evidence="1">Uncharacterized protein</fullName>
    </submittedName>
</protein>
<evidence type="ECO:0000313" key="1">
    <source>
        <dbReference type="EMBL" id="ART30493.1"/>
    </source>
</evidence>
<accession>A0A1Y0AZC7</accession>
<dbReference type="EMBL" id="KY774314">
    <property type="protein sequence ID" value="ART30493.1"/>
    <property type="molecule type" value="Genomic_DNA"/>
</dbReference>
<reference evidence="1" key="1">
    <citation type="submission" date="2017-03" db="EMBL/GenBank/DDBJ databases">
        <title>The mitochondrial genome of the carnivorous plant Utricularia reniformis (Lentibulariaceae): structure, comparative analysis and evolutionary landmarks.</title>
        <authorList>
            <person name="Silva S.R."/>
            <person name="Alvarenga D.O."/>
            <person name="Michael T.P."/>
            <person name="Miranda V.F.O."/>
            <person name="Varani A.M."/>
        </authorList>
    </citation>
    <scope>NUCLEOTIDE SEQUENCE</scope>
</reference>
<name>A0A1Y0AZC7_9LAMI</name>